<dbReference type="InterPro" id="IPR005158">
    <property type="entry name" value="BTAD"/>
</dbReference>
<dbReference type="InterPro" id="IPR036388">
    <property type="entry name" value="WH-like_DNA-bd_sf"/>
</dbReference>
<dbReference type="SMART" id="SM01043">
    <property type="entry name" value="BTAD"/>
    <property type="match status" value="1"/>
</dbReference>
<dbReference type="Gene3D" id="1.10.10.10">
    <property type="entry name" value="Winged helix-like DNA-binding domain superfamily/Winged helix DNA-binding domain"/>
    <property type="match status" value="1"/>
</dbReference>
<proteinExistence type="predicted"/>
<dbReference type="eggNOG" id="COG3063">
    <property type="taxonomic scope" value="Bacteria"/>
</dbReference>
<evidence type="ECO:0000313" key="2">
    <source>
        <dbReference type="EMBL" id="AGB43055.1"/>
    </source>
</evidence>
<gene>
    <name evidence="2" type="ordered locus">Mesau_00565</name>
</gene>
<dbReference type="KEGG" id="mam:Mesau_00565"/>
<dbReference type="AlphaFoldDB" id="L0KEV1"/>
<accession>L0KEV1</accession>
<evidence type="ECO:0000313" key="3">
    <source>
        <dbReference type="Proteomes" id="UP000010998"/>
    </source>
</evidence>
<protein>
    <submittedName>
        <fullName evidence="2">DNA-binding transcriptional activator of the SARP family</fullName>
    </submittedName>
</protein>
<dbReference type="eggNOG" id="COG3629">
    <property type="taxonomic scope" value="Bacteria"/>
</dbReference>
<keyword evidence="3" id="KW-1185">Reference proteome</keyword>
<dbReference type="GO" id="GO:0003677">
    <property type="term" value="F:DNA binding"/>
    <property type="evidence" value="ECO:0007669"/>
    <property type="project" value="UniProtKB-KW"/>
</dbReference>
<dbReference type="Gene3D" id="1.25.40.10">
    <property type="entry name" value="Tetratricopeptide repeat domain"/>
    <property type="match status" value="2"/>
</dbReference>
<dbReference type="STRING" id="754035.Mesau_00565"/>
<dbReference type="SUPFAM" id="SSF48452">
    <property type="entry name" value="TPR-like"/>
    <property type="match status" value="2"/>
</dbReference>
<dbReference type="Proteomes" id="UP000010998">
    <property type="component" value="Chromosome"/>
</dbReference>
<dbReference type="InterPro" id="IPR051677">
    <property type="entry name" value="AfsR-DnrI-RedD_regulator"/>
</dbReference>
<dbReference type="eggNOG" id="COG5616">
    <property type="taxonomic scope" value="Bacteria"/>
</dbReference>
<keyword evidence="2" id="KW-0238">DNA-binding</keyword>
<dbReference type="HOGENOM" id="CLU_019981_1_1_5"/>
<sequence>MTIVGEPSVRIMGTPAIAGRPAGAFFPSKAFQLVAILSLSPSGRVSRREIADLLWASNSEGTALSNLRQLIARIKKAIPVEKRLLEVDAYSVTLGQDRDEIDVCRLLSSAGHDNPSACVDAMPLVRGDLLEGVDDMTDQFSHWLARERVALRDRLFLMVQACLIELTKYGRAPEKSLKLIAERMLTFEPEREQSYRALIEAYGRNGMLDEARRIHGTLCVMLQREYGLTPSPETVAVTRRVFASRFSYGPAIAPINPTDERPRVAFLSPLRLDMTPHGDLIKFFVEDVANELGRNRAFLALAPHSSFKIDHHSGMPVDNSILRADYTVSGFIKPDKGVTALALRMAKCSGGEVVWAAEFPIDAEGLSKSFSLLSLRIAANLGSAIERDRLAAPRANFGGSSYLHYLEGQKWLSNCDLPKLRRARKSFKQSVDTNPAFAPPRARIAQTLYLEWIQLGGRDPDLLNVAREQSDIALALDPNDAIGYWMKATVALYQRDFEECESRLAEAEALCPNSADLQLQYGDALSHLGDPDTGWRKFERALDLNPLPPDHYWWAGASIAFHQKDYQKTIDLCGKLADDEPVLSMLASTHALMGDLGRARDYASRIKDLFPGGMAIEKSATVVPDRLEDHRRLNLEGLRLAGVV</sequence>
<organism evidence="2 3">
    <name type="scientific">Mesorhizobium australicum (strain HAMBI 3006 / LMG 24608 / WSM2073)</name>
    <dbReference type="NCBI Taxonomy" id="754035"/>
    <lineage>
        <taxon>Bacteria</taxon>
        <taxon>Pseudomonadati</taxon>
        <taxon>Pseudomonadota</taxon>
        <taxon>Alphaproteobacteria</taxon>
        <taxon>Hyphomicrobiales</taxon>
        <taxon>Phyllobacteriaceae</taxon>
        <taxon>Mesorhizobium</taxon>
    </lineage>
</organism>
<reference evidence="3" key="1">
    <citation type="submission" date="2012-02" db="EMBL/GenBank/DDBJ databases">
        <title>Complete sequence of Mesorhizobium australicum WSM2073.</title>
        <authorList>
            <person name="Lucas S."/>
            <person name="Han J."/>
            <person name="Lapidus A."/>
            <person name="Cheng J.-F."/>
            <person name="Goodwin L."/>
            <person name="Pitluck S."/>
            <person name="Peters L."/>
            <person name="Gu W."/>
            <person name="Detter J.C."/>
            <person name="Han C."/>
            <person name="Tapia R."/>
            <person name="Land M."/>
            <person name="Hauser L."/>
            <person name="Kyrpides N."/>
            <person name="Ivanova N."/>
            <person name="Pagani I."/>
            <person name="Reeve W.G."/>
            <person name="Howieson J.G."/>
            <person name="Tiwari R.P."/>
            <person name="O'Hara G.W."/>
            <person name="Atkins C.A."/>
            <person name="Ronson C.W."/>
            <person name="Nandasena K.G."/>
            <person name="Woyke T."/>
        </authorList>
    </citation>
    <scope>NUCLEOTIDE SEQUENCE [LARGE SCALE GENOMIC DNA]</scope>
    <source>
        <strain evidence="3">LMG 24608 / HAMBI 3006 / WSM2073</strain>
    </source>
</reference>
<dbReference type="SUPFAM" id="SSF46894">
    <property type="entry name" value="C-terminal effector domain of the bipartite response regulators"/>
    <property type="match status" value="1"/>
</dbReference>
<feature type="domain" description="Bacterial transcriptional activator" evidence="1">
    <location>
        <begin position="101"/>
        <end position="242"/>
    </location>
</feature>
<dbReference type="Pfam" id="PF03704">
    <property type="entry name" value="BTAD"/>
    <property type="match status" value="1"/>
</dbReference>
<dbReference type="EMBL" id="CP003358">
    <property type="protein sequence ID" value="AGB43055.1"/>
    <property type="molecule type" value="Genomic_DNA"/>
</dbReference>
<dbReference type="GO" id="GO:0006355">
    <property type="term" value="P:regulation of DNA-templated transcription"/>
    <property type="evidence" value="ECO:0007669"/>
    <property type="project" value="InterPro"/>
</dbReference>
<dbReference type="PANTHER" id="PTHR35807">
    <property type="entry name" value="TRANSCRIPTIONAL REGULATOR REDD-RELATED"/>
    <property type="match status" value="1"/>
</dbReference>
<name>L0KEV1_MESAW</name>
<dbReference type="InterPro" id="IPR016032">
    <property type="entry name" value="Sig_transdc_resp-reg_C-effctor"/>
</dbReference>
<dbReference type="InterPro" id="IPR011990">
    <property type="entry name" value="TPR-like_helical_dom_sf"/>
</dbReference>
<evidence type="ECO:0000259" key="1">
    <source>
        <dbReference type="SMART" id="SM01043"/>
    </source>
</evidence>